<proteinExistence type="predicted"/>
<dbReference type="CDD" id="cd18186">
    <property type="entry name" value="BTB_POZ_ZBTB_KLHL-like"/>
    <property type="match status" value="1"/>
</dbReference>
<dbReference type="PROSITE" id="PS50097">
    <property type="entry name" value="BTB"/>
    <property type="match status" value="1"/>
</dbReference>
<reference evidence="2 3" key="1">
    <citation type="submission" date="2024-02" db="EMBL/GenBank/DDBJ databases">
        <title>De novo assembly and annotation of 12 fungi associated with fruit tree decline syndrome in Ontario, Canada.</title>
        <authorList>
            <person name="Sulman M."/>
            <person name="Ellouze W."/>
            <person name="Ilyukhin E."/>
        </authorList>
    </citation>
    <scope>NUCLEOTIDE SEQUENCE [LARGE SCALE GENOMIC DNA]</scope>
    <source>
        <strain evidence="2 3">FDS-637</strain>
    </source>
</reference>
<dbReference type="SMART" id="SM00225">
    <property type="entry name" value="BTB"/>
    <property type="match status" value="1"/>
</dbReference>
<name>A0ABR3CBU7_9PEZI</name>
<organism evidence="2 3">
    <name type="scientific">Diplodia seriata</name>
    <dbReference type="NCBI Taxonomy" id="420778"/>
    <lineage>
        <taxon>Eukaryota</taxon>
        <taxon>Fungi</taxon>
        <taxon>Dikarya</taxon>
        <taxon>Ascomycota</taxon>
        <taxon>Pezizomycotina</taxon>
        <taxon>Dothideomycetes</taxon>
        <taxon>Dothideomycetes incertae sedis</taxon>
        <taxon>Botryosphaeriales</taxon>
        <taxon>Botryosphaeriaceae</taxon>
        <taxon>Diplodia</taxon>
    </lineage>
</organism>
<accession>A0ABR3CBU7</accession>
<gene>
    <name evidence="2" type="ORF">SLS55_007279</name>
</gene>
<dbReference type="Proteomes" id="UP001430584">
    <property type="component" value="Unassembled WGS sequence"/>
</dbReference>
<dbReference type="Gene3D" id="3.30.710.10">
    <property type="entry name" value="Potassium Channel Kv1.1, Chain A"/>
    <property type="match status" value="1"/>
</dbReference>
<evidence type="ECO:0000259" key="1">
    <source>
        <dbReference type="PROSITE" id="PS50097"/>
    </source>
</evidence>
<dbReference type="GeneID" id="92011364"/>
<keyword evidence="3" id="KW-1185">Reference proteome</keyword>
<dbReference type="SUPFAM" id="SSF54695">
    <property type="entry name" value="POZ domain"/>
    <property type="match status" value="1"/>
</dbReference>
<dbReference type="InterPro" id="IPR000210">
    <property type="entry name" value="BTB/POZ_dom"/>
</dbReference>
<dbReference type="EMBL" id="JAJVCZ030000007">
    <property type="protein sequence ID" value="KAL0258107.1"/>
    <property type="molecule type" value="Genomic_DNA"/>
</dbReference>
<dbReference type="InterPro" id="IPR011333">
    <property type="entry name" value="SKP1/BTB/POZ_sf"/>
</dbReference>
<protein>
    <recommendedName>
        <fullName evidence="1">BTB domain-containing protein</fullName>
    </recommendedName>
</protein>
<comment type="caution">
    <text evidence="2">The sequence shown here is derived from an EMBL/GenBank/DDBJ whole genome shotgun (WGS) entry which is preliminary data.</text>
</comment>
<dbReference type="PANTHER" id="PTHR47843">
    <property type="entry name" value="BTB DOMAIN-CONTAINING PROTEIN-RELATED"/>
    <property type="match status" value="1"/>
</dbReference>
<dbReference type="Pfam" id="PF00651">
    <property type="entry name" value="BTB"/>
    <property type="match status" value="1"/>
</dbReference>
<evidence type="ECO:0000313" key="2">
    <source>
        <dbReference type="EMBL" id="KAL0258107.1"/>
    </source>
</evidence>
<sequence>MALHGASEDENFPTLNMGLAGYLASGEGSDMKIKCGDHVHHVHRMIVCAQSPFFANALKEEHNFKEAETRTVELNDDDPAIVTAAIQFMYMGYYPTTQPGGSRTQRVDLHLSVYFFADRCGIGGLREYCAKRIKQELEDTVEFSPDLFFHILQSASANTPENDNVIGGTLIEIGFKNFLKLSLDDKFLDIAGKAGVFGAAVLKRVIQSGRISGPCKGVPHFICPACDREVTMVLSLDTDISYNDQYFESGECTYCPGCGEPERNNVWEANRKHPELRVPGVTFEERV</sequence>
<dbReference type="PANTHER" id="PTHR47843:SF5">
    <property type="entry name" value="BTB_POZ DOMAIN PROTEIN"/>
    <property type="match status" value="1"/>
</dbReference>
<feature type="domain" description="BTB" evidence="1">
    <location>
        <begin position="29"/>
        <end position="98"/>
    </location>
</feature>
<evidence type="ECO:0000313" key="3">
    <source>
        <dbReference type="Proteomes" id="UP001430584"/>
    </source>
</evidence>
<dbReference type="RefSeq" id="XP_066631136.1">
    <property type="nucleotide sequence ID" value="XM_066778699.1"/>
</dbReference>